<dbReference type="InterPro" id="IPR001810">
    <property type="entry name" value="F-box_dom"/>
</dbReference>
<dbReference type="InterPro" id="IPR013187">
    <property type="entry name" value="F-box-assoc_dom_typ3"/>
</dbReference>
<name>A0AAF0TIR9_SOLVR</name>
<organism evidence="2 3">
    <name type="scientific">Solanum verrucosum</name>
    <dbReference type="NCBI Taxonomy" id="315347"/>
    <lineage>
        <taxon>Eukaryota</taxon>
        <taxon>Viridiplantae</taxon>
        <taxon>Streptophyta</taxon>
        <taxon>Embryophyta</taxon>
        <taxon>Tracheophyta</taxon>
        <taxon>Spermatophyta</taxon>
        <taxon>Magnoliopsida</taxon>
        <taxon>eudicotyledons</taxon>
        <taxon>Gunneridae</taxon>
        <taxon>Pentapetalae</taxon>
        <taxon>asterids</taxon>
        <taxon>lamiids</taxon>
        <taxon>Solanales</taxon>
        <taxon>Solanaceae</taxon>
        <taxon>Solanoideae</taxon>
        <taxon>Solaneae</taxon>
        <taxon>Solanum</taxon>
    </lineage>
</organism>
<evidence type="ECO:0000313" key="3">
    <source>
        <dbReference type="Proteomes" id="UP001234989"/>
    </source>
</evidence>
<dbReference type="NCBIfam" id="TIGR01640">
    <property type="entry name" value="F_box_assoc_1"/>
    <property type="match status" value="1"/>
</dbReference>
<dbReference type="EMBL" id="CP133613">
    <property type="protein sequence ID" value="WMV17498.1"/>
    <property type="molecule type" value="Genomic_DNA"/>
</dbReference>
<dbReference type="SUPFAM" id="SSF81383">
    <property type="entry name" value="F-box domain"/>
    <property type="match status" value="1"/>
</dbReference>
<dbReference type="Proteomes" id="UP001234989">
    <property type="component" value="Chromosome 2"/>
</dbReference>
<dbReference type="InterPro" id="IPR036047">
    <property type="entry name" value="F-box-like_dom_sf"/>
</dbReference>
<evidence type="ECO:0000259" key="1">
    <source>
        <dbReference type="SMART" id="SM00256"/>
    </source>
</evidence>
<gene>
    <name evidence="2" type="ORF">MTR67_010883</name>
</gene>
<dbReference type="PANTHER" id="PTHR31672:SF13">
    <property type="entry name" value="F-BOX PROTEIN CPR30-LIKE"/>
    <property type="match status" value="1"/>
</dbReference>
<sequence length="373" mass="42767">METPMHIQEEIIMDMLSRLPVKSLFRFKCVSNSWKALICEPSFKKQHLNHAKNDKLLVLRIAKDSNVFFYCSSLLTTTTPHQIVRDVQESVCVPQCVPGYYHINNYHLYGSCNGLFLIGIKQKRFLCNPSTRESILLPSHWDKFFHGYIHGMGYDPTSDDYKVVHIPEEDEKAPTEILSLKTGSWRKIYGGDCSLQSGNMECLTLLRGSFHWFTYSVDSMFSLISFNISNEVFGGLPLSKEMPLLCDTIEQGVTVLGGMLSVNFLYEEEDTTIFDLWVMKEYGMEESWTKLFTMRDSRDAYEVLPVVPKYIFADGELLFCSDRRIVLKTFKVSDKRSNLVGPLTTDEDTDTTRDGFVYTETLISPKDCVIALN</sequence>
<proteinExistence type="predicted"/>
<reference evidence="2" key="1">
    <citation type="submission" date="2023-08" db="EMBL/GenBank/DDBJ databases">
        <title>A de novo genome assembly of Solanum verrucosum Schlechtendal, a Mexican diploid species geographically isolated from the other diploid A-genome species in potato relatives.</title>
        <authorList>
            <person name="Hosaka K."/>
        </authorList>
    </citation>
    <scope>NUCLEOTIDE SEQUENCE</scope>
    <source>
        <tissue evidence="2">Young leaves</tissue>
    </source>
</reference>
<keyword evidence="3" id="KW-1185">Reference proteome</keyword>
<feature type="domain" description="F-box" evidence="1">
    <location>
        <begin position="7"/>
        <end position="47"/>
    </location>
</feature>
<dbReference type="Gene3D" id="1.20.1280.50">
    <property type="match status" value="1"/>
</dbReference>
<dbReference type="PANTHER" id="PTHR31672">
    <property type="entry name" value="BNACNNG10540D PROTEIN"/>
    <property type="match status" value="1"/>
</dbReference>
<dbReference type="SMART" id="SM00256">
    <property type="entry name" value="FBOX"/>
    <property type="match status" value="1"/>
</dbReference>
<dbReference type="CDD" id="cd22157">
    <property type="entry name" value="F-box_AtFBW1-like"/>
    <property type="match status" value="1"/>
</dbReference>
<dbReference type="AlphaFoldDB" id="A0AAF0TIR9"/>
<dbReference type="Pfam" id="PF00646">
    <property type="entry name" value="F-box"/>
    <property type="match status" value="1"/>
</dbReference>
<evidence type="ECO:0000313" key="2">
    <source>
        <dbReference type="EMBL" id="WMV17498.1"/>
    </source>
</evidence>
<dbReference type="InterPro" id="IPR017451">
    <property type="entry name" value="F-box-assoc_interact_dom"/>
</dbReference>
<protein>
    <recommendedName>
        <fullName evidence="1">F-box domain-containing protein</fullName>
    </recommendedName>
</protein>
<accession>A0AAF0TIR9</accession>
<dbReference type="InterPro" id="IPR050796">
    <property type="entry name" value="SCF_F-box_component"/>
</dbReference>
<dbReference type="Pfam" id="PF08268">
    <property type="entry name" value="FBA_3"/>
    <property type="match status" value="1"/>
</dbReference>